<accession>A0A853B805</accession>
<dbReference type="AlphaFoldDB" id="A0A853B805"/>
<dbReference type="RefSeq" id="WP_179774878.1">
    <property type="nucleotide sequence ID" value="NZ_JACCFK010000001.1"/>
</dbReference>
<organism evidence="2 3">
    <name type="scientific">Amycolatopsis endophytica</name>
    <dbReference type="NCBI Taxonomy" id="860233"/>
    <lineage>
        <taxon>Bacteria</taxon>
        <taxon>Bacillati</taxon>
        <taxon>Actinomycetota</taxon>
        <taxon>Actinomycetes</taxon>
        <taxon>Pseudonocardiales</taxon>
        <taxon>Pseudonocardiaceae</taxon>
        <taxon>Amycolatopsis</taxon>
    </lineage>
</organism>
<dbReference type="Proteomes" id="UP000549616">
    <property type="component" value="Unassembled WGS sequence"/>
</dbReference>
<keyword evidence="3" id="KW-1185">Reference proteome</keyword>
<comment type="caution">
    <text evidence="2">The sequence shown here is derived from an EMBL/GenBank/DDBJ whole genome shotgun (WGS) entry which is preliminary data.</text>
</comment>
<gene>
    <name evidence="2" type="ORF">HNR02_004248</name>
</gene>
<dbReference type="EMBL" id="JACCFK010000001">
    <property type="protein sequence ID" value="NYI90925.1"/>
    <property type="molecule type" value="Genomic_DNA"/>
</dbReference>
<proteinExistence type="predicted"/>
<evidence type="ECO:0000256" key="1">
    <source>
        <dbReference type="SAM" id="SignalP"/>
    </source>
</evidence>
<reference evidence="2 3" key="1">
    <citation type="submission" date="2020-07" db="EMBL/GenBank/DDBJ databases">
        <title>Sequencing the genomes of 1000 actinobacteria strains.</title>
        <authorList>
            <person name="Klenk H.-P."/>
        </authorList>
    </citation>
    <scope>NUCLEOTIDE SEQUENCE [LARGE SCALE GENOMIC DNA]</scope>
    <source>
        <strain evidence="2 3">DSM 104006</strain>
    </source>
</reference>
<feature type="chain" id="PRO_5032379396" description="Small secreted protein" evidence="1">
    <location>
        <begin position="25"/>
        <end position="181"/>
    </location>
</feature>
<protein>
    <recommendedName>
        <fullName evidence="4">Small secreted protein</fullName>
    </recommendedName>
</protein>
<feature type="signal peptide" evidence="1">
    <location>
        <begin position="1"/>
        <end position="24"/>
    </location>
</feature>
<evidence type="ECO:0008006" key="4">
    <source>
        <dbReference type="Google" id="ProtNLM"/>
    </source>
</evidence>
<evidence type="ECO:0000313" key="2">
    <source>
        <dbReference type="EMBL" id="NYI90925.1"/>
    </source>
</evidence>
<keyword evidence="1" id="KW-0732">Signal</keyword>
<dbReference type="PROSITE" id="PS51257">
    <property type="entry name" value="PROKAR_LIPOPROTEIN"/>
    <property type="match status" value="1"/>
</dbReference>
<sequence>MRAALIAGALAGMAVLAGCGQDRAAHEENAAAITWSEHVCAVVRDGGAKLSQVPGVDASDVTRAREGLVTYLASLSQALTDLGNGITREGPPPVTDGQATVDRAMNTLNSTKASVDEARTALASAPVTDQATFEQAVRGASDAFAKLGNSTEGPTKDLTNNPELAKAFAKAPSCQSLEGAA</sequence>
<name>A0A853B805_9PSEU</name>
<evidence type="ECO:0000313" key="3">
    <source>
        <dbReference type="Proteomes" id="UP000549616"/>
    </source>
</evidence>